<dbReference type="GO" id="GO:0016787">
    <property type="term" value="F:hydrolase activity"/>
    <property type="evidence" value="ECO:0007669"/>
    <property type="project" value="UniProtKB-UniRule"/>
</dbReference>
<dbReference type="EMBL" id="AP019309">
    <property type="protein sequence ID" value="BBH26529.1"/>
    <property type="molecule type" value="Genomic_DNA"/>
</dbReference>
<evidence type="ECO:0000256" key="2">
    <source>
        <dbReference type="RuleBase" id="RU362039"/>
    </source>
</evidence>
<dbReference type="FunCoup" id="A0A3G9JTL3">
    <property type="interactions" value="3"/>
</dbReference>
<dbReference type="SUPFAM" id="SSF56300">
    <property type="entry name" value="Metallo-dependent phosphatases"/>
    <property type="match status" value="1"/>
</dbReference>
<dbReference type="InterPro" id="IPR024654">
    <property type="entry name" value="Calcineurin-like_PHP_lpxH"/>
</dbReference>
<dbReference type="RefSeq" id="WP_125119384.1">
    <property type="nucleotide sequence ID" value="NZ_AP019309.1"/>
</dbReference>
<evidence type="ECO:0000259" key="3">
    <source>
        <dbReference type="Pfam" id="PF12850"/>
    </source>
</evidence>
<dbReference type="GO" id="GO:0046872">
    <property type="term" value="F:metal ion binding"/>
    <property type="evidence" value="ECO:0007669"/>
    <property type="project" value="UniProtKB-KW"/>
</dbReference>
<dbReference type="InterPro" id="IPR029052">
    <property type="entry name" value="Metallo-depent_PP-like"/>
</dbReference>
<dbReference type="Proteomes" id="UP000268059">
    <property type="component" value="Chromosome"/>
</dbReference>
<gene>
    <name evidence="4" type="ORF">SG0102_14630</name>
</gene>
<keyword evidence="5" id="KW-1185">Reference proteome</keyword>
<comment type="similarity">
    <text evidence="1 2">Belongs to the metallophosphoesterase superfamily. YfcE family.</text>
</comment>
<proteinExistence type="inferred from homology"/>
<dbReference type="NCBIfam" id="TIGR00040">
    <property type="entry name" value="yfcE"/>
    <property type="match status" value="1"/>
</dbReference>
<dbReference type="Gene3D" id="3.60.21.10">
    <property type="match status" value="1"/>
</dbReference>
<dbReference type="AlphaFoldDB" id="A0A3G9JTL3"/>
<evidence type="ECO:0000313" key="5">
    <source>
        <dbReference type="Proteomes" id="UP000268059"/>
    </source>
</evidence>
<dbReference type="KEGG" id="ebm:SG0102_14630"/>
<dbReference type="InParanoid" id="A0A3G9JTL3"/>
<dbReference type="PANTHER" id="PTHR11124">
    <property type="entry name" value="VACUOLAR SORTING PROTEIN VPS29"/>
    <property type="match status" value="1"/>
</dbReference>
<evidence type="ECO:0000313" key="4">
    <source>
        <dbReference type="EMBL" id="BBH26529.1"/>
    </source>
</evidence>
<organism evidence="4 5">
    <name type="scientific">Intestinibaculum porci</name>
    <dbReference type="NCBI Taxonomy" id="2487118"/>
    <lineage>
        <taxon>Bacteria</taxon>
        <taxon>Bacillati</taxon>
        <taxon>Bacillota</taxon>
        <taxon>Erysipelotrichia</taxon>
        <taxon>Erysipelotrichales</taxon>
        <taxon>Erysipelotrichaceae</taxon>
        <taxon>Intestinibaculum</taxon>
    </lineage>
</organism>
<sequence>MKKVVVLSDNHGFDDILDEIKILEPDADYFIHCGDSEARRRQLLDGMICVAGNNDWGIDLPRYAKIQIEDLKILITHGQYYGYFSRQQLMEVDLKKHDCQALFSGHTHIPDFSEKDGFYFLNPGSTTLPRGGSSRSYAVAMIDGSHMDVEFKEL</sequence>
<protein>
    <recommendedName>
        <fullName evidence="2">Phosphoesterase</fullName>
        <ecNumber evidence="2">3.1.4.-</ecNumber>
    </recommendedName>
</protein>
<evidence type="ECO:0000256" key="1">
    <source>
        <dbReference type="ARBA" id="ARBA00008950"/>
    </source>
</evidence>
<keyword evidence="2" id="KW-0479">Metal-binding</keyword>
<comment type="cofactor">
    <cofactor evidence="2">
        <name>a divalent metal cation</name>
        <dbReference type="ChEBI" id="CHEBI:60240"/>
    </cofactor>
</comment>
<reference evidence="4 5" key="1">
    <citation type="submission" date="2018-11" db="EMBL/GenBank/DDBJ databases">
        <title>Novel Erysipelotrichaceae bacterium isolated from small intestine of a swine.</title>
        <authorList>
            <person name="Kim J.S."/>
            <person name="Choe H."/>
            <person name="Lee Y.R."/>
            <person name="Kim K.M."/>
            <person name="Park D.S."/>
        </authorList>
    </citation>
    <scope>NUCLEOTIDE SEQUENCE [LARGE SCALE GENOMIC DNA]</scope>
    <source>
        <strain evidence="4 5">SG0102</strain>
    </source>
</reference>
<dbReference type="EC" id="3.1.4.-" evidence="2"/>
<feature type="domain" description="Calcineurin-like phosphoesterase" evidence="3">
    <location>
        <begin position="3"/>
        <end position="143"/>
    </location>
</feature>
<dbReference type="OrthoDB" id="9800565at2"/>
<dbReference type="Pfam" id="PF12850">
    <property type="entry name" value="Metallophos_2"/>
    <property type="match status" value="1"/>
</dbReference>
<accession>A0A3G9JTL3</accession>
<name>A0A3G9JTL3_9FIRM</name>
<dbReference type="InterPro" id="IPR000979">
    <property type="entry name" value="Phosphodiesterase_MJ0936/Vps29"/>
</dbReference>